<organism evidence="2 3">
    <name type="scientific">Flavobacterium xinjiangense</name>
    <dbReference type="NCBI Taxonomy" id="178356"/>
    <lineage>
        <taxon>Bacteria</taxon>
        <taxon>Pseudomonadati</taxon>
        <taxon>Bacteroidota</taxon>
        <taxon>Flavobacteriia</taxon>
        <taxon>Flavobacteriales</taxon>
        <taxon>Flavobacteriaceae</taxon>
        <taxon>Flavobacterium</taxon>
    </lineage>
</organism>
<feature type="transmembrane region" description="Helical" evidence="1">
    <location>
        <begin position="62"/>
        <end position="81"/>
    </location>
</feature>
<reference evidence="3" key="1">
    <citation type="submission" date="2016-11" db="EMBL/GenBank/DDBJ databases">
        <authorList>
            <person name="Varghese N."/>
            <person name="Submissions S."/>
        </authorList>
    </citation>
    <scope>NUCLEOTIDE SEQUENCE [LARGE SCALE GENOMIC DNA]</scope>
    <source>
        <strain evidence="3">CGMCC 1.2749</strain>
    </source>
</reference>
<dbReference type="Proteomes" id="UP000184092">
    <property type="component" value="Unassembled WGS sequence"/>
</dbReference>
<keyword evidence="1" id="KW-0812">Transmembrane</keyword>
<name>A0A1M7NZU0_9FLAO</name>
<proteinExistence type="predicted"/>
<dbReference type="EMBL" id="FRCL01000013">
    <property type="protein sequence ID" value="SHN09693.1"/>
    <property type="molecule type" value="Genomic_DNA"/>
</dbReference>
<dbReference type="AlphaFoldDB" id="A0A1M7NZU0"/>
<evidence type="ECO:0000313" key="2">
    <source>
        <dbReference type="EMBL" id="SHN09693.1"/>
    </source>
</evidence>
<keyword evidence="1" id="KW-1133">Transmembrane helix</keyword>
<evidence type="ECO:0000256" key="1">
    <source>
        <dbReference type="SAM" id="Phobius"/>
    </source>
</evidence>
<gene>
    <name evidence="2" type="ORF">SAMN05216269_1131</name>
</gene>
<keyword evidence="3" id="KW-1185">Reference proteome</keyword>
<keyword evidence="1" id="KW-0472">Membrane</keyword>
<accession>A0A1M7NZU0</accession>
<protein>
    <submittedName>
        <fullName evidence="2">Uncharacterized protein</fullName>
    </submittedName>
</protein>
<sequence>MIGAVRLRAVRSLLTSYPFLYAVLILVNFIFLSLLIIGMAAKSGDFAEQSRLNFAVTTYSYFAERVFLLQINTCLVFVTYWNNWCCAIACCAKSADFVPISICRSNFSKLYFPEFVDHWNGCEVSRLRRAITSAFCSHNLFILRRADFKNKRSLVL</sequence>
<feature type="transmembrane region" description="Helical" evidence="1">
    <location>
        <begin position="20"/>
        <end position="41"/>
    </location>
</feature>
<evidence type="ECO:0000313" key="3">
    <source>
        <dbReference type="Proteomes" id="UP000184092"/>
    </source>
</evidence>